<accession>A0ABN7XR30</accession>
<evidence type="ECO:0000313" key="2">
    <source>
        <dbReference type="EMBL" id="CAG8857534.1"/>
    </source>
</evidence>
<protein>
    <submittedName>
        <fullName evidence="2">45236_t:CDS:1</fullName>
    </submittedName>
</protein>
<comment type="caution">
    <text evidence="2">The sequence shown here is derived from an EMBL/GenBank/DDBJ whole genome shotgun (WGS) entry which is preliminary data.</text>
</comment>
<feature type="non-terminal residue" evidence="2">
    <location>
        <position position="42"/>
    </location>
</feature>
<proteinExistence type="predicted"/>
<evidence type="ECO:0000313" key="3">
    <source>
        <dbReference type="Proteomes" id="UP000789901"/>
    </source>
</evidence>
<keyword evidence="3" id="KW-1185">Reference proteome</keyword>
<gene>
    <name evidence="2" type="ORF">GMARGA_LOCUS46353</name>
</gene>
<feature type="non-terminal residue" evidence="2">
    <location>
        <position position="1"/>
    </location>
</feature>
<organism evidence="2 3">
    <name type="scientific">Gigaspora margarita</name>
    <dbReference type="NCBI Taxonomy" id="4874"/>
    <lineage>
        <taxon>Eukaryota</taxon>
        <taxon>Fungi</taxon>
        <taxon>Fungi incertae sedis</taxon>
        <taxon>Mucoromycota</taxon>
        <taxon>Glomeromycotina</taxon>
        <taxon>Glomeromycetes</taxon>
        <taxon>Diversisporales</taxon>
        <taxon>Gigasporaceae</taxon>
        <taxon>Gigaspora</taxon>
    </lineage>
</organism>
<dbReference type="Proteomes" id="UP000789901">
    <property type="component" value="Unassembled WGS sequence"/>
</dbReference>
<name>A0ABN7XR30_GIGMA</name>
<feature type="region of interest" description="Disordered" evidence="1">
    <location>
        <begin position="21"/>
        <end position="42"/>
    </location>
</feature>
<sequence>IPSIALKNFNQIEEKILLQSRPGGDSLSYGSSNLHLEETKSQ</sequence>
<evidence type="ECO:0000256" key="1">
    <source>
        <dbReference type="SAM" id="MobiDB-lite"/>
    </source>
</evidence>
<reference evidence="2 3" key="1">
    <citation type="submission" date="2021-06" db="EMBL/GenBank/DDBJ databases">
        <authorList>
            <person name="Kallberg Y."/>
            <person name="Tangrot J."/>
            <person name="Rosling A."/>
        </authorList>
    </citation>
    <scope>NUCLEOTIDE SEQUENCE [LARGE SCALE GENOMIC DNA]</scope>
    <source>
        <strain evidence="2 3">120-4 pot B 10/14</strain>
    </source>
</reference>
<dbReference type="EMBL" id="CAJVQB010172068">
    <property type="protein sequence ID" value="CAG8857534.1"/>
    <property type="molecule type" value="Genomic_DNA"/>
</dbReference>